<evidence type="ECO:0000259" key="1">
    <source>
        <dbReference type="Pfam" id="PF05170"/>
    </source>
</evidence>
<accession>A0ABY2SN27</accession>
<dbReference type="PANTHER" id="PTHR30441:SF9">
    <property type="entry name" value="ASMA FAMILY PROTEIN YHJG"/>
    <property type="match status" value="1"/>
</dbReference>
<keyword evidence="3" id="KW-1185">Reference proteome</keyword>
<dbReference type="PANTHER" id="PTHR30441">
    <property type="entry name" value="DUF748 DOMAIN-CONTAINING PROTEIN"/>
    <property type="match status" value="1"/>
</dbReference>
<name>A0ABY2SN27_9HYPH</name>
<comment type="caution">
    <text evidence="2">The sequence shown here is derived from an EMBL/GenBank/DDBJ whole genome shotgun (WGS) entry which is preliminary data.</text>
</comment>
<evidence type="ECO:0000313" key="2">
    <source>
        <dbReference type="EMBL" id="TKI07299.1"/>
    </source>
</evidence>
<dbReference type="Proteomes" id="UP000305202">
    <property type="component" value="Unassembled WGS sequence"/>
</dbReference>
<dbReference type="InterPro" id="IPR052894">
    <property type="entry name" value="AsmA-related"/>
</dbReference>
<gene>
    <name evidence="2" type="ORF">FCN80_07250</name>
</gene>
<sequence>MTRTSKAISATLVVLLLLIIAAIIYIATYDLNRLKPAIDQKVSAELNRPFAINGDLGVRWQRQPGETGWRSWVPWPHLHAQDVVLGNPPDIPGDYTARLTRVDASISPLALLHKEVYLPRITLVAPDASLKRLADGKNNWTFNLANSDIAQQQNSPPSTWSFKVDEIVFDQGKIDYQDAITKADVHLLVNPLGKPVPYAELSGSDSPATDTAAKPDDYVFGWKVSGKYNNEPLRGEGKIGGMLSLRSKDRPFPLQADVSSGDTRVALTGTLDDPMNLGGLDLRLKLSGNSLGDLHGLTGVVLPDTPPYATDGHLIAHFQGKEGNRFRYEKFNGRIGQSDIHGSLEYVQSQPRPTLTGEVVSNQLRFADLGPLIGADSGTAAGKEKARTQAVQPPDKVLPHTQFETDKWDTMDADVTFSGKRIEHGKSLPISDLYTHVKLDDGVLRLDPLRFGLARGNLNATIRLEGNLTPMRGRADLHARGLQLKALFPNVDAMRSSMGELNGDAQFTGTGNSVAALLGSSNGTLRLLMNDGVISRNLMEIAGLNVGNYVVGKLFGDEQVKINCAAADLNVQNGLATPHLFLFDTENAVIRISGTTNFATERMNLSIDPESKGVRIVTLRSPLYVRGTFKHPDAGVKPGPLITRGAAAVALGAVLTPAAALLALISPSSGDQNQCGPILKQMKQAK</sequence>
<reference evidence="2 3" key="1">
    <citation type="submission" date="2019-04" db="EMBL/GenBank/DDBJ databases">
        <authorList>
            <person name="Li M."/>
            <person name="Gao C."/>
        </authorList>
    </citation>
    <scope>NUCLEOTIDE SEQUENCE [LARGE SCALE GENOMIC DNA]</scope>
    <source>
        <strain evidence="2 3">BGMRC 2031</strain>
    </source>
</reference>
<organism evidence="2 3">
    <name type="scientific">Martelella alba</name>
    <dbReference type="NCBI Taxonomy" id="2590451"/>
    <lineage>
        <taxon>Bacteria</taxon>
        <taxon>Pseudomonadati</taxon>
        <taxon>Pseudomonadota</taxon>
        <taxon>Alphaproteobacteria</taxon>
        <taxon>Hyphomicrobiales</taxon>
        <taxon>Aurantimonadaceae</taxon>
        <taxon>Martelella</taxon>
    </lineage>
</organism>
<dbReference type="EMBL" id="SZPQ01000006">
    <property type="protein sequence ID" value="TKI07299.1"/>
    <property type="molecule type" value="Genomic_DNA"/>
</dbReference>
<protein>
    <submittedName>
        <fullName evidence="2">AsmA family protein</fullName>
    </submittedName>
</protein>
<dbReference type="Pfam" id="PF05170">
    <property type="entry name" value="AsmA"/>
    <property type="match status" value="1"/>
</dbReference>
<evidence type="ECO:0000313" key="3">
    <source>
        <dbReference type="Proteomes" id="UP000305202"/>
    </source>
</evidence>
<feature type="domain" description="AsmA" evidence="1">
    <location>
        <begin position="1"/>
        <end position="579"/>
    </location>
</feature>
<dbReference type="InterPro" id="IPR007844">
    <property type="entry name" value="AsmA"/>
</dbReference>
<proteinExistence type="predicted"/>